<organism evidence="3 4">
    <name type="scientific">Araneus ventricosus</name>
    <name type="common">Orbweaver spider</name>
    <name type="synonym">Epeira ventricosa</name>
    <dbReference type="NCBI Taxonomy" id="182803"/>
    <lineage>
        <taxon>Eukaryota</taxon>
        <taxon>Metazoa</taxon>
        <taxon>Ecdysozoa</taxon>
        <taxon>Arthropoda</taxon>
        <taxon>Chelicerata</taxon>
        <taxon>Arachnida</taxon>
        <taxon>Araneae</taxon>
        <taxon>Araneomorphae</taxon>
        <taxon>Entelegynae</taxon>
        <taxon>Araneoidea</taxon>
        <taxon>Araneidae</taxon>
        <taxon>Araneus</taxon>
    </lineage>
</organism>
<feature type="coiled-coil region" evidence="1">
    <location>
        <begin position="347"/>
        <end position="381"/>
    </location>
</feature>
<keyword evidence="1" id="KW-0175">Coiled coil</keyword>
<evidence type="ECO:0000313" key="4">
    <source>
        <dbReference type="Proteomes" id="UP000499080"/>
    </source>
</evidence>
<reference evidence="3 4" key="1">
    <citation type="journal article" date="2019" name="Sci. Rep.">
        <title>Orb-weaving spider Araneus ventricosus genome elucidates the spidroin gene catalogue.</title>
        <authorList>
            <person name="Kono N."/>
            <person name="Nakamura H."/>
            <person name="Ohtoshi R."/>
            <person name="Moran D.A.P."/>
            <person name="Shinohara A."/>
            <person name="Yoshida Y."/>
            <person name="Fujiwara M."/>
            <person name="Mori M."/>
            <person name="Tomita M."/>
            <person name="Arakawa K."/>
        </authorList>
    </citation>
    <scope>NUCLEOTIDE SEQUENCE [LARGE SCALE GENOMIC DNA]</scope>
</reference>
<keyword evidence="4" id="KW-1185">Reference proteome</keyword>
<evidence type="ECO:0000256" key="1">
    <source>
        <dbReference type="SAM" id="Coils"/>
    </source>
</evidence>
<feature type="compositionally biased region" description="Basic residues" evidence="2">
    <location>
        <begin position="197"/>
        <end position="212"/>
    </location>
</feature>
<feature type="compositionally biased region" description="Basic residues" evidence="2">
    <location>
        <begin position="25"/>
        <end position="36"/>
    </location>
</feature>
<dbReference type="AlphaFoldDB" id="A0A4Y2WB37"/>
<evidence type="ECO:0000256" key="2">
    <source>
        <dbReference type="SAM" id="MobiDB-lite"/>
    </source>
</evidence>
<evidence type="ECO:0000313" key="3">
    <source>
        <dbReference type="EMBL" id="GBO33748.1"/>
    </source>
</evidence>
<proteinExistence type="predicted"/>
<evidence type="ECO:0008006" key="5">
    <source>
        <dbReference type="Google" id="ProtNLM"/>
    </source>
</evidence>
<name>A0A4Y2WB37_ARAVE</name>
<dbReference type="Proteomes" id="UP000499080">
    <property type="component" value="Unassembled WGS sequence"/>
</dbReference>
<accession>A0A4Y2WB37</accession>
<feature type="region of interest" description="Disordered" evidence="2">
    <location>
        <begin position="178"/>
        <end position="269"/>
    </location>
</feature>
<gene>
    <name evidence="3" type="ORF">AVEN_247211_1</name>
</gene>
<dbReference type="OrthoDB" id="4230923at2759"/>
<dbReference type="EMBL" id="BGPR01057424">
    <property type="protein sequence ID" value="GBO33748.1"/>
    <property type="molecule type" value="Genomic_DNA"/>
</dbReference>
<comment type="caution">
    <text evidence="3">The sequence shown here is derived from an EMBL/GenBank/DDBJ whole genome shotgun (WGS) entry which is preliminary data.</text>
</comment>
<sequence length="712" mass="78274">MATSREISDKALKSESLLGLAKSGAKGKTKKPKALSKKSLAGSDDDFQDATGILKKTGKGKQSTVQNLVLQGPVIGHYRFGQTNPFGLPPKTLEPQVSVPEASTSTLPEGYVGFGLAMGLPPGVCWGDTPFPGEARVDVSSPADTQAAHPTETNLVAPPTTSDVLTDAVDKMDNEDFSDASDTSMITGTPPVEAVKSGHKRRQAKTPKRTKKLITDGPEGSIETFSQGHSSSDSDKTIIVPDSMDFRSGEKGNPSIEIPATPPPAQEQDSSVFHYPKEDHEMLNSVAFLRADYSYENTKVYPWIWHLFSILMQTDPAVEHVPTSTASDTYQFLQAISDYFLIKQNHWTNVQEENTKLLAEKRRLEEDKEKLEEQLRTGAHLPARPPSLSRPAWNAVVQSRSRTKGPPLSAAPTAVHSVVTSSVSAQMDAPLVFNQLPIQQPPSVPFAARVKLKPRQGLPTVIVRPLGEMFGSSAELKTLLEDKVSPKDLGVKIVACLPASGKGVIVRTESPAMAQTLRDHINAHSDLNGVCRAEEPRKPHPRILIYDVPPLSGDRGEQEARFLAQLERSNSFSEGTTKVIFRRKGRGEAQHWVISLDPAAFQSLGQSTRLHWGFGSFRFRPFSEPQQCYKCLRFGHTQTICQATALQCSRCPGTHSYKTCQEQQPRCRNCVEFNKRARKGQLLNVHHTAVSRKCPVFIRECEEFQGRFNLGT</sequence>
<protein>
    <recommendedName>
        <fullName evidence="5">CCHC-type domain-containing protein</fullName>
    </recommendedName>
</protein>
<feature type="region of interest" description="Disordered" evidence="2">
    <location>
        <begin position="21"/>
        <end position="49"/>
    </location>
</feature>